<dbReference type="InterPro" id="IPR039798">
    <property type="entry name" value="Sulfhydryl_oxidase"/>
</dbReference>
<dbReference type="GO" id="GO:0006457">
    <property type="term" value="P:protein folding"/>
    <property type="evidence" value="ECO:0007669"/>
    <property type="project" value="TreeGrafter"/>
</dbReference>
<dbReference type="GO" id="GO:0003756">
    <property type="term" value="F:protein disulfide isomerase activity"/>
    <property type="evidence" value="ECO:0007669"/>
    <property type="project" value="TreeGrafter"/>
</dbReference>
<dbReference type="Proteomes" id="UP001190700">
    <property type="component" value="Unassembled WGS sequence"/>
</dbReference>
<reference evidence="2 3" key="1">
    <citation type="journal article" date="2015" name="Genome Biol. Evol.">
        <title>Comparative Genomics of a Bacterivorous Green Alga Reveals Evolutionary Causalities and Consequences of Phago-Mixotrophic Mode of Nutrition.</title>
        <authorList>
            <person name="Burns J.A."/>
            <person name="Paasch A."/>
            <person name="Narechania A."/>
            <person name="Kim E."/>
        </authorList>
    </citation>
    <scope>NUCLEOTIDE SEQUENCE [LARGE SCALE GENOMIC DNA]</scope>
    <source>
        <strain evidence="2 3">PLY_AMNH</strain>
    </source>
</reference>
<feature type="compositionally biased region" description="Basic and acidic residues" evidence="1">
    <location>
        <begin position="67"/>
        <end position="77"/>
    </location>
</feature>
<dbReference type="PANTHER" id="PTHR22897:SF8">
    <property type="entry name" value="SULFHYDRYL OXIDASE"/>
    <property type="match status" value="1"/>
</dbReference>
<accession>A0AAE0BJ05</accession>
<dbReference type="Gene3D" id="1.20.120.310">
    <property type="entry name" value="ERV/ALR sulfhydryl oxidase domain"/>
    <property type="match status" value="1"/>
</dbReference>
<organism evidence="2 3">
    <name type="scientific">Cymbomonas tetramitiformis</name>
    <dbReference type="NCBI Taxonomy" id="36881"/>
    <lineage>
        <taxon>Eukaryota</taxon>
        <taxon>Viridiplantae</taxon>
        <taxon>Chlorophyta</taxon>
        <taxon>Pyramimonadophyceae</taxon>
        <taxon>Pyramimonadales</taxon>
        <taxon>Pyramimonadaceae</taxon>
        <taxon>Cymbomonas</taxon>
    </lineage>
</organism>
<evidence type="ECO:0000313" key="3">
    <source>
        <dbReference type="Proteomes" id="UP001190700"/>
    </source>
</evidence>
<comment type="caution">
    <text evidence="2">The sequence shown here is derived from an EMBL/GenBank/DDBJ whole genome shotgun (WGS) entry which is preliminary data.</text>
</comment>
<evidence type="ECO:0000313" key="2">
    <source>
        <dbReference type="EMBL" id="KAK3236894.1"/>
    </source>
</evidence>
<feature type="region of interest" description="Disordered" evidence="1">
    <location>
        <begin position="1"/>
        <end position="26"/>
    </location>
</feature>
<feature type="region of interest" description="Disordered" evidence="1">
    <location>
        <begin position="64"/>
        <end position="94"/>
    </location>
</feature>
<dbReference type="PANTHER" id="PTHR22897">
    <property type="entry name" value="QUIESCIN Q6-RELATED SULFHYDRYL OXIDASE"/>
    <property type="match status" value="1"/>
</dbReference>
<dbReference type="GO" id="GO:0000139">
    <property type="term" value="C:Golgi membrane"/>
    <property type="evidence" value="ECO:0007669"/>
    <property type="project" value="TreeGrafter"/>
</dbReference>
<dbReference type="InterPro" id="IPR036774">
    <property type="entry name" value="ERV/ALR_sulphydryl_oxid_sf"/>
</dbReference>
<sequence length="132" mass="14634">MRDEVNARLKEEEAASHTGDPKFPKVQWPPQSICPSCSTVDNATGEIDWDLDSVYAFSTRYYSTKQDVGRSQRDDRQQQPALRQKCARSRDAPPDGAACGLRLQATMDVEIFQTSGLCGLKLMLASADVHSI</sequence>
<dbReference type="AlphaFoldDB" id="A0AAE0BJ05"/>
<keyword evidence="3" id="KW-1185">Reference proteome</keyword>
<dbReference type="GO" id="GO:0005615">
    <property type="term" value="C:extracellular space"/>
    <property type="evidence" value="ECO:0007669"/>
    <property type="project" value="TreeGrafter"/>
</dbReference>
<name>A0AAE0BJ05_9CHLO</name>
<dbReference type="EMBL" id="LGRX02034779">
    <property type="protein sequence ID" value="KAK3236894.1"/>
    <property type="molecule type" value="Genomic_DNA"/>
</dbReference>
<gene>
    <name evidence="2" type="ORF">CYMTET_52998</name>
</gene>
<dbReference type="GO" id="GO:0016971">
    <property type="term" value="F:flavin-dependent sulfhydryl oxidase activity"/>
    <property type="evidence" value="ECO:0007669"/>
    <property type="project" value="InterPro"/>
</dbReference>
<feature type="compositionally biased region" description="Basic and acidic residues" evidence="1">
    <location>
        <begin position="1"/>
        <end position="23"/>
    </location>
</feature>
<proteinExistence type="predicted"/>
<evidence type="ECO:0000256" key="1">
    <source>
        <dbReference type="SAM" id="MobiDB-lite"/>
    </source>
</evidence>
<protein>
    <submittedName>
        <fullName evidence="2">Sulfhydryl oxidase 1</fullName>
    </submittedName>
</protein>